<dbReference type="PANTHER" id="PTHR34065">
    <property type="entry name" value="CELL DIVISION CONTROL PROTEIN 14"/>
    <property type="match status" value="1"/>
</dbReference>
<feature type="compositionally biased region" description="Low complexity" evidence="1">
    <location>
        <begin position="1"/>
        <end position="19"/>
    </location>
</feature>
<accession>A0A077R6S6</accession>
<evidence type="ECO:0000256" key="1">
    <source>
        <dbReference type="SAM" id="MobiDB-lite"/>
    </source>
</evidence>
<proteinExistence type="predicted"/>
<feature type="compositionally biased region" description="Polar residues" evidence="1">
    <location>
        <begin position="350"/>
        <end position="373"/>
    </location>
</feature>
<dbReference type="InterPro" id="IPR012535">
    <property type="entry name" value="Cell_div_Cdc14"/>
</dbReference>
<organism evidence="2">
    <name type="scientific">Melanopsichium pennsylvanicum 4</name>
    <dbReference type="NCBI Taxonomy" id="1398559"/>
    <lineage>
        <taxon>Eukaryota</taxon>
        <taxon>Fungi</taxon>
        <taxon>Dikarya</taxon>
        <taxon>Basidiomycota</taxon>
        <taxon>Ustilaginomycotina</taxon>
        <taxon>Ustilaginomycetes</taxon>
        <taxon>Ustilaginales</taxon>
        <taxon>Ustilaginaceae</taxon>
        <taxon>Melanopsichium</taxon>
    </lineage>
</organism>
<reference evidence="2" key="1">
    <citation type="journal article" date="2014" name="Genome Biol. Evol.">
        <title>Gene Loss Rather Than Gene Gain Is Associated with a Host Jump from Monocots to Dicots in the Smut Fungus Melanopsichium pennsylvanicum.</title>
        <authorList>
            <person name="Sharma R."/>
            <person name="Mishra B."/>
            <person name="Runge F."/>
            <person name="Thines M."/>
        </authorList>
    </citation>
    <scope>NUCLEOTIDE SEQUENCE</scope>
    <source>
        <strain evidence="2">4</strain>
    </source>
</reference>
<feature type="compositionally biased region" description="Polar residues" evidence="1">
    <location>
        <begin position="486"/>
        <end position="509"/>
    </location>
</feature>
<dbReference type="AlphaFoldDB" id="A0A077R6S6"/>
<feature type="compositionally biased region" description="Low complexity" evidence="1">
    <location>
        <begin position="470"/>
        <end position="479"/>
    </location>
</feature>
<name>A0A077R6S6_9BASI</name>
<feature type="region of interest" description="Disordered" evidence="1">
    <location>
        <begin position="553"/>
        <end position="576"/>
    </location>
</feature>
<evidence type="ECO:0000313" key="2">
    <source>
        <dbReference type="EMBL" id="CDI54718.1"/>
    </source>
</evidence>
<sequence length="745" mass="80069">MSPPIISTSTTPTQSRFTTPKQDFSPGLSRPNSMTPRNVNLESRFEEWINGLTSPLSTASERISVLNDIEKTLVKITATESGMKLVGLNQTSTFWALQAAAGFNLTQVLLAHVYRMHLELERENESIRSSIMAASGCASIITESLRQRVHLSVSEVCISIAILQGLTLCSGSNKRIASRKSSLELLLCIVLADYCTQLLPCILCPASPLTPTSPAFPGAPTCPATPTITTASSPRKPKPNPTDAPLSLPSGFALDLLMCILVDSPTAQERFSDMGGIHQIVQLSHKCADTVTTPTSTPTLTDLTQAAARSSHITALKQTDLLCLEFRYFWSQVLDSESRLSSSLETMTSKARTASTAFDNVNRDGQGSRTPKASPSKRASRKDLRGETPKASLKKTTRATSEEAPTRPSSSRDEIQGNPSRKLRHSTSVAELRKKSSSLARSTSAVPPLPSIPTKHPSDSPISIKPETDVLSSVSSPLSSRRHRQPLTTSASRPTTSEIGSQVLSTSSVFGERRQDDRLRGSTVSEAPISAAVAAAVVTEPNLRLAERKFVPNRPGMASRDRPRIPSPLKRRTPEQEAAERLEAQVLGKDSKASAAQHAISYRRLRSSTISTRFDGGESEQRAGGTRAIMGDGDVENCNPFSAITITRNFGGDQMEKIRRSPTSLINETITAVGGSASRSTNMQSATSGFSITNDSGSSLFSGMSMARIPPSPAVRRAQMARARSLSPTKLCLPSIASERSVADL</sequence>
<protein>
    <submittedName>
        <fullName evidence="2">Don3 interacting protein</fullName>
    </submittedName>
</protein>
<feature type="compositionally biased region" description="Basic and acidic residues" evidence="1">
    <location>
        <begin position="511"/>
        <end position="520"/>
    </location>
</feature>
<feature type="compositionally biased region" description="Low complexity" evidence="1">
    <location>
        <begin position="220"/>
        <end position="231"/>
    </location>
</feature>
<feature type="compositionally biased region" description="Basic and acidic residues" evidence="1">
    <location>
        <begin position="400"/>
        <end position="415"/>
    </location>
</feature>
<dbReference type="PANTHER" id="PTHR34065:SF1">
    <property type="entry name" value="CELL DIVISION CONTROL PROTEIN 14"/>
    <property type="match status" value="1"/>
</dbReference>
<dbReference type="EMBL" id="HG529626">
    <property type="protein sequence ID" value="CDI54718.1"/>
    <property type="molecule type" value="Genomic_DNA"/>
</dbReference>
<feature type="region of interest" description="Disordered" evidence="1">
    <location>
        <begin position="1"/>
        <end position="37"/>
    </location>
</feature>
<feature type="region of interest" description="Disordered" evidence="1">
    <location>
        <begin position="350"/>
        <end position="523"/>
    </location>
</feature>
<feature type="region of interest" description="Disordered" evidence="1">
    <location>
        <begin position="220"/>
        <end position="244"/>
    </location>
</feature>